<name>A0A1M5ZY56_9FIRM</name>
<organism evidence="1 2">
    <name type="scientific">Desulfosporosinus lacus DSM 15449</name>
    <dbReference type="NCBI Taxonomy" id="1121420"/>
    <lineage>
        <taxon>Bacteria</taxon>
        <taxon>Bacillati</taxon>
        <taxon>Bacillota</taxon>
        <taxon>Clostridia</taxon>
        <taxon>Eubacteriales</taxon>
        <taxon>Desulfitobacteriaceae</taxon>
        <taxon>Desulfosporosinus</taxon>
    </lineage>
</organism>
<gene>
    <name evidence="1" type="ORF">SAMN02746098_03810</name>
</gene>
<dbReference type="AlphaFoldDB" id="A0A1M5ZY56"/>
<protein>
    <submittedName>
        <fullName evidence="1">Uncharacterized protein</fullName>
    </submittedName>
</protein>
<evidence type="ECO:0000313" key="2">
    <source>
        <dbReference type="Proteomes" id="UP000183954"/>
    </source>
</evidence>
<dbReference type="STRING" id="1121420.SAMN02746098_03810"/>
<proteinExistence type="predicted"/>
<reference evidence="2" key="1">
    <citation type="submission" date="2016-11" db="EMBL/GenBank/DDBJ databases">
        <authorList>
            <person name="Varghese N."/>
            <person name="Submissions S."/>
        </authorList>
    </citation>
    <scope>NUCLEOTIDE SEQUENCE [LARGE SCALE GENOMIC DNA]</scope>
    <source>
        <strain evidence="2">DSM 15449</strain>
    </source>
</reference>
<dbReference type="EMBL" id="FQXJ01000016">
    <property type="protein sequence ID" value="SHI29170.1"/>
    <property type="molecule type" value="Genomic_DNA"/>
</dbReference>
<evidence type="ECO:0000313" key="1">
    <source>
        <dbReference type="EMBL" id="SHI29170.1"/>
    </source>
</evidence>
<sequence length="65" mass="7461">MPKVDAFRDTLKVIDLDGLKQVNRQIIKKAVENKVLITEPLMDILWLRSMEPNSSEAIRKAVQNV</sequence>
<dbReference type="Proteomes" id="UP000183954">
    <property type="component" value="Unassembled WGS sequence"/>
</dbReference>
<keyword evidence="2" id="KW-1185">Reference proteome</keyword>
<dbReference type="RefSeq" id="WP_073031292.1">
    <property type="nucleotide sequence ID" value="NZ_FQXJ01000016.1"/>
</dbReference>
<accession>A0A1M5ZY56</accession>
<dbReference type="OrthoDB" id="1799448at2"/>